<gene>
    <name evidence="1" type="ORF">Amon02_000601300</name>
</gene>
<dbReference type="EMBL" id="BSXS01004560">
    <property type="protein sequence ID" value="GME83186.1"/>
    <property type="molecule type" value="Genomic_DNA"/>
</dbReference>
<organism evidence="1 2">
    <name type="scientific">Ambrosiozyma monospora</name>
    <name type="common">Yeast</name>
    <name type="synonym">Endomycopsis monosporus</name>
    <dbReference type="NCBI Taxonomy" id="43982"/>
    <lineage>
        <taxon>Eukaryota</taxon>
        <taxon>Fungi</taxon>
        <taxon>Dikarya</taxon>
        <taxon>Ascomycota</taxon>
        <taxon>Saccharomycotina</taxon>
        <taxon>Pichiomycetes</taxon>
        <taxon>Pichiales</taxon>
        <taxon>Pichiaceae</taxon>
        <taxon>Ambrosiozyma</taxon>
    </lineage>
</organism>
<evidence type="ECO:0000313" key="2">
    <source>
        <dbReference type="Proteomes" id="UP001165064"/>
    </source>
</evidence>
<dbReference type="Proteomes" id="UP001165064">
    <property type="component" value="Unassembled WGS sequence"/>
</dbReference>
<proteinExistence type="predicted"/>
<keyword evidence="2" id="KW-1185">Reference proteome</keyword>
<comment type="caution">
    <text evidence="1">The sequence shown here is derived from an EMBL/GenBank/DDBJ whole genome shotgun (WGS) entry which is preliminary data.</text>
</comment>
<sequence length="121" mass="14507">MVILQFYKVFGDWLLKKKKLGLDRWGNDIDPEYKKVYTTVVDHFKDVIPEKHQKAVYPHLWTIEDYVTRVLKDMLLSQYFQHEYAELFEGLSFEELDELAACFKIENVAKRDELNAILRAY</sequence>
<name>A0ACB5T8G0_AMBMO</name>
<evidence type="ECO:0000313" key="1">
    <source>
        <dbReference type="EMBL" id="GME83186.1"/>
    </source>
</evidence>
<protein>
    <submittedName>
        <fullName evidence="1">Unnamed protein product</fullName>
    </submittedName>
</protein>
<accession>A0ACB5T8G0</accession>
<reference evidence="1" key="1">
    <citation type="submission" date="2023-04" db="EMBL/GenBank/DDBJ databases">
        <title>Ambrosiozyma monospora NBRC 10751.</title>
        <authorList>
            <person name="Ichikawa N."/>
            <person name="Sato H."/>
            <person name="Tonouchi N."/>
        </authorList>
    </citation>
    <scope>NUCLEOTIDE SEQUENCE</scope>
    <source>
        <strain evidence="1">NBRC 10751</strain>
    </source>
</reference>